<evidence type="ECO:0000313" key="1">
    <source>
        <dbReference type="EMBL" id="SFL90300.1"/>
    </source>
</evidence>
<proteinExistence type="predicted"/>
<sequence>MFSKHKVINLYQVLLDKFHMNFIATKKRPLTTDRNSVSKAFAIAEHIDNASEDTVWHRSKSPRFQQN</sequence>
<keyword evidence="2" id="KW-1185">Reference proteome</keyword>
<evidence type="ECO:0000313" key="2">
    <source>
        <dbReference type="Proteomes" id="UP000183287"/>
    </source>
</evidence>
<dbReference type="Proteomes" id="UP000183287">
    <property type="component" value="Unassembled WGS sequence"/>
</dbReference>
<dbReference type="EMBL" id="FOUB01000006">
    <property type="protein sequence ID" value="SFL90300.1"/>
    <property type="molecule type" value="Genomic_DNA"/>
</dbReference>
<accession>A0A1I4LH69</accession>
<organism evidence="1 2">
    <name type="scientific">Nitrosomonas communis</name>
    <dbReference type="NCBI Taxonomy" id="44574"/>
    <lineage>
        <taxon>Bacteria</taxon>
        <taxon>Pseudomonadati</taxon>
        <taxon>Pseudomonadota</taxon>
        <taxon>Betaproteobacteria</taxon>
        <taxon>Nitrosomonadales</taxon>
        <taxon>Nitrosomonadaceae</taxon>
        <taxon>Nitrosomonas</taxon>
    </lineage>
</organism>
<dbReference type="AlphaFoldDB" id="A0A1I4LH69"/>
<protein>
    <submittedName>
        <fullName evidence="1">Uncharacterized protein</fullName>
    </submittedName>
</protein>
<reference evidence="2" key="1">
    <citation type="submission" date="2016-10" db="EMBL/GenBank/DDBJ databases">
        <authorList>
            <person name="Varghese N."/>
            <person name="Submissions S."/>
        </authorList>
    </citation>
    <scope>NUCLEOTIDE SEQUENCE [LARGE SCALE GENOMIC DNA]</scope>
    <source>
        <strain evidence="2">Nm44</strain>
    </source>
</reference>
<dbReference type="STRING" id="44574.AAW31_14855"/>
<name>A0A1I4LH69_9PROT</name>
<gene>
    <name evidence="1" type="ORF">SAMN05421863_1006120</name>
</gene>